<dbReference type="OrthoDB" id="9610195at2759"/>
<organism evidence="3 4">
    <name type="scientific">Hyalella azteca</name>
    <name type="common">Amphipod</name>
    <dbReference type="NCBI Taxonomy" id="294128"/>
    <lineage>
        <taxon>Eukaryota</taxon>
        <taxon>Metazoa</taxon>
        <taxon>Ecdysozoa</taxon>
        <taxon>Arthropoda</taxon>
        <taxon>Crustacea</taxon>
        <taxon>Multicrustacea</taxon>
        <taxon>Malacostraca</taxon>
        <taxon>Eumalacostraca</taxon>
        <taxon>Peracarida</taxon>
        <taxon>Amphipoda</taxon>
        <taxon>Senticaudata</taxon>
        <taxon>Talitrida</taxon>
        <taxon>Talitroidea</taxon>
        <taxon>Hyalellidae</taxon>
        <taxon>Hyalella</taxon>
    </lineage>
</organism>
<proteinExistence type="predicted"/>
<evidence type="ECO:0000313" key="4">
    <source>
        <dbReference type="RefSeq" id="XP_018006547.1"/>
    </source>
</evidence>
<sequence length="615" mass="68816">MKRNRCSVHNLLKRSLGFPYQLSWTEDEYVSPPPPSLNKPSFEPAEGEQGHYGVPETIESIPIFHNGFVPKSKDLPTMKSSCPTVKNTNASNSKASRGVGATGTIGYILPLVEKPVCKPCLPRIIKSNAFKCFELQCPIKINKIFCCAWISDHEVIMGTKCHQLILYDSKLNLFRKIPELTPCNGSTSDCPGIRCVKCNPKGNLLATVGRCGNQVTLYTLPSMKHLLVVTDNEYSNWIFDMCWLSDSKLAAAGREGRVSIWNFESLFMPSEENLRTTNSIHASSKNLSIVQDIKSSYSDDHSTDMTPPKFCEVSFKPAGRARAVVYNGADTLFVLSTSGSVYSYNTVTCDCNWRMSIPGGSDNTCMAYCTNLKLLAVGSASCVFFIEDCGAFPHISEVELPTADNLYIRSLAFHDQTLSIGTGAGQLLFVDLSEFWSGKMAYYRTRYLFPRSQHPERDQRLLGHVDPRRTVFSYVPAMEGEQFSDHLCDPELCLRINKIDVFDRPLEETFFTITNSLQKKLGRNYVTKEVEQHYEQLDAQCRGDESEFIAVYSRRKITFFESCTFLTAAEDRAHLVSTDSKAVYAQSYNPNTGQFFVAGGPISLMNEGAFCAILR</sequence>
<dbReference type="Gene3D" id="2.130.10.10">
    <property type="entry name" value="YVTN repeat-like/Quinoprotein amine dehydrogenase"/>
    <property type="match status" value="1"/>
</dbReference>
<dbReference type="InterPro" id="IPR036322">
    <property type="entry name" value="WD40_repeat_dom_sf"/>
</dbReference>
<evidence type="ECO:0000259" key="2">
    <source>
        <dbReference type="Pfam" id="PF23760"/>
    </source>
</evidence>
<dbReference type="InterPro" id="IPR015943">
    <property type="entry name" value="WD40/YVTN_repeat-like_dom_sf"/>
</dbReference>
<dbReference type="Proteomes" id="UP000694843">
    <property type="component" value="Unplaced"/>
</dbReference>
<accession>A0A8B7MYA4</accession>
<feature type="domain" description="DDB1- and CUL4-associated factor 12 beta-propeller" evidence="2">
    <location>
        <begin position="141"/>
        <end position="432"/>
    </location>
</feature>
<dbReference type="SUPFAM" id="SSF50978">
    <property type="entry name" value="WD40 repeat-like"/>
    <property type="match status" value="1"/>
</dbReference>
<dbReference type="SMART" id="SM00320">
    <property type="entry name" value="WD40"/>
    <property type="match status" value="4"/>
</dbReference>
<dbReference type="GeneID" id="108664468"/>
<dbReference type="InterPro" id="IPR056151">
    <property type="entry name" value="Beta-prop_DCAF12"/>
</dbReference>
<dbReference type="RefSeq" id="XP_018006547.1">
    <property type="nucleotide sequence ID" value="XM_018151058.2"/>
</dbReference>
<gene>
    <name evidence="4" type="primary">LOC108664468</name>
</gene>
<feature type="region of interest" description="Disordered" evidence="1">
    <location>
        <begin position="29"/>
        <end position="49"/>
    </location>
</feature>
<protein>
    <submittedName>
        <fullName evidence="4">Uncharacterized protein LOC108664468</fullName>
    </submittedName>
</protein>
<dbReference type="KEGG" id="hazt:108664468"/>
<name>A0A8B7MYA4_HYAAZ</name>
<dbReference type="AlphaFoldDB" id="A0A8B7MYA4"/>
<dbReference type="InterPro" id="IPR001680">
    <property type="entry name" value="WD40_rpt"/>
</dbReference>
<dbReference type="Pfam" id="PF23760">
    <property type="entry name" value="Beta-prop_DCAF12"/>
    <property type="match status" value="1"/>
</dbReference>
<evidence type="ECO:0000256" key="1">
    <source>
        <dbReference type="SAM" id="MobiDB-lite"/>
    </source>
</evidence>
<evidence type="ECO:0000313" key="3">
    <source>
        <dbReference type="Proteomes" id="UP000694843"/>
    </source>
</evidence>
<keyword evidence="3" id="KW-1185">Reference proteome</keyword>
<reference evidence="4" key="1">
    <citation type="submission" date="2025-08" db="UniProtKB">
        <authorList>
            <consortium name="RefSeq"/>
        </authorList>
    </citation>
    <scope>IDENTIFICATION</scope>
    <source>
        <tissue evidence="4">Whole organism</tissue>
    </source>
</reference>